<dbReference type="PANTHER" id="PTHR46696">
    <property type="entry name" value="P450, PUTATIVE (EUROFUNG)-RELATED"/>
    <property type="match status" value="1"/>
</dbReference>
<organism evidence="3 4">
    <name type="scientific">Actinoalloteichus caeruleus DSM 43889</name>
    <dbReference type="NCBI Taxonomy" id="1120930"/>
    <lineage>
        <taxon>Bacteria</taxon>
        <taxon>Bacillati</taxon>
        <taxon>Actinomycetota</taxon>
        <taxon>Actinomycetes</taxon>
        <taxon>Pseudonocardiales</taxon>
        <taxon>Pseudonocardiaceae</taxon>
        <taxon>Actinoalloteichus</taxon>
        <taxon>Actinoalloteichus cyanogriseus</taxon>
    </lineage>
</organism>
<dbReference type="PRINTS" id="PR00385">
    <property type="entry name" value="P450"/>
</dbReference>
<reference evidence="3 4" key="2">
    <citation type="submission" date="2022-06" db="EMBL/GenBank/DDBJ databases">
        <title>Genomic Encyclopedia of Type Strains, Phase I: the one thousand microbial genomes (KMG-I) project.</title>
        <authorList>
            <person name="Kyrpides N."/>
        </authorList>
    </citation>
    <scope>NUCLEOTIDE SEQUENCE [LARGE SCALE GENOMIC DNA]</scope>
    <source>
        <strain evidence="3 4">DSM 43889</strain>
    </source>
</reference>
<dbReference type="RefSeq" id="WP_026418129.1">
    <property type="nucleotide sequence ID" value="NZ_AUBJ02000001.1"/>
</dbReference>
<accession>A0ABT1JEX4</accession>
<keyword evidence="2" id="KW-0349">Heme</keyword>
<proteinExistence type="inferred from homology"/>
<evidence type="ECO:0000256" key="1">
    <source>
        <dbReference type="ARBA" id="ARBA00010617"/>
    </source>
</evidence>
<evidence type="ECO:0000313" key="4">
    <source>
        <dbReference type="Proteomes" id="UP000791080"/>
    </source>
</evidence>
<keyword evidence="2" id="KW-0408">Iron</keyword>
<protein>
    <submittedName>
        <fullName evidence="3">Nocardicin N-oxygenase</fullName>
    </submittedName>
</protein>
<keyword evidence="2" id="KW-0479">Metal-binding</keyword>
<comment type="caution">
    <text evidence="3">The sequence shown here is derived from an EMBL/GenBank/DDBJ whole genome shotgun (WGS) entry which is preliminary data.</text>
</comment>
<reference evidence="3 4" key="1">
    <citation type="submission" date="2013-07" db="EMBL/GenBank/DDBJ databases">
        <authorList>
            <consortium name="DOE Joint Genome Institute"/>
            <person name="Reeve W."/>
            <person name="Huntemann M."/>
            <person name="Han J."/>
            <person name="Chen A."/>
            <person name="Kyrpides N."/>
            <person name="Mavromatis K."/>
            <person name="Markowitz V."/>
            <person name="Palaniappan K."/>
            <person name="Ivanova N."/>
            <person name="Schaumberg A."/>
            <person name="Pati A."/>
            <person name="Liolios K."/>
            <person name="Nordberg H.P."/>
            <person name="Cantor M.N."/>
            <person name="Hua S.X."/>
            <person name="Woyke T."/>
        </authorList>
    </citation>
    <scope>NUCLEOTIDE SEQUENCE [LARGE SCALE GENOMIC DNA]</scope>
    <source>
        <strain evidence="3 4">DSM 43889</strain>
    </source>
</reference>
<gene>
    <name evidence="3" type="ORF">G443_000596</name>
</gene>
<dbReference type="InterPro" id="IPR001128">
    <property type="entry name" value="Cyt_P450"/>
</dbReference>
<dbReference type="Proteomes" id="UP000791080">
    <property type="component" value="Unassembled WGS sequence"/>
</dbReference>
<keyword evidence="4" id="KW-1185">Reference proteome</keyword>
<dbReference type="InterPro" id="IPR002397">
    <property type="entry name" value="Cyt_P450_B"/>
</dbReference>
<name>A0ABT1JEX4_ACTCY</name>
<comment type="similarity">
    <text evidence="1 2">Belongs to the cytochrome P450 family.</text>
</comment>
<keyword evidence="2" id="KW-0503">Monooxygenase</keyword>
<dbReference type="InterPro" id="IPR017972">
    <property type="entry name" value="Cyt_P450_CS"/>
</dbReference>
<keyword evidence="2" id="KW-0560">Oxidoreductase</keyword>
<evidence type="ECO:0000256" key="2">
    <source>
        <dbReference type="RuleBase" id="RU000461"/>
    </source>
</evidence>
<dbReference type="Gene3D" id="1.10.630.10">
    <property type="entry name" value="Cytochrome P450"/>
    <property type="match status" value="1"/>
</dbReference>
<dbReference type="CDD" id="cd11031">
    <property type="entry name" value="Cyp158A-like"/>
    <property type="match status" value="1"/>
</dbReference>
<dbReference type="EMBL" id="AUBJ02000001">
    <property type="protein sequence ID" value="MCP2330326.1"/>
    <property type="molecule type" value="Genomic_DNA"/>
</dbReference>
<dbReference type="SUPFAM" id="SSF48264">
    <property type="entry name" value="Cytochrome P450"/>
    <property type="match status" value="1"/>
</dbReference>
<dbReference type="Pfam" id="PF00067">
    <property type="entry name" value="p450"/>
    <property type="match status" value="2"/>
</dbReference>
<dbReference type="InterPro" id="IPR036396">
    <property type="entry name" value="Cyt_P450_sf"/>
</dbReference>
<dbReference type="PRINTS" id="PR00359">
    <property type="entry name" value="BP450"/>
</dbReference>
<dbReference type="PANTHER" id="PTHR46696:SF6">
    <property type="entry name" value="P450, PUTATIVE (EUROFUNG)-RELATED"/>
    <property type="match status" value="1"/>
</dbReference>
<dbReference type="PROSITE" id="PS00086">
    <property type="entry name" value="CYTOCHROME_P450"/>
    <property type="match status" value="1"/>
</dbReference>
<evidence type="ECO:0000313" key="3">
    <source>
        <dbReference type="EMBL" id="MCP2330326.1"/>
    </source>
</evidence>
<sequence length="405" mass="45292">MSQEDASGVCFLEEMDALEIDPHFAMARRERPLSRIKLLYGDEGWLVTRYEDVKLVLSDPRFSAVAAANDNVPRMTAVGKPVDTLAGLDPPEHTRLRRLATPAFTVSRLESFRPQAVRIATELLDALREAGPPGDVVQGLALPFPVLVICEMLGVPYEDRARFLPWSDTILATTAHSPEEAVVALEEMKEYFRHLIAERRRAPHDDLLADLVAARDATPGPGESDQLSEDELVMFASVLLIAGHETSVNQIGDSCFLLLRDRHRWELLQRRPELLPKAVEELLRYVPLVNGVILPRVATEDVEVAGGVIRAGEAVFASTAAANRDERFFDRADELDLLRQRNPHLAFGYGPHYCLGAHLARMELRIALGELLRTFPALRLADPPEEVRWRSGLVMRGPVELRVTW</sequence>